<evidence type="ECO:0000256" key="1">
    <source>
        <dbReference type="SAM" id="Phobius"/>
    </source>
</evidence>
<keyword evidence="1" id="KW-1133">Transmembrane helix</keyword>
<sequence length="193" mass="21673">METTITPSKPTNKIISQIVLKYILNLCVSTLLIPVLKKPSIFFLILIASIHFSSNSFAQPARSVSPLESFIQNKGVKILAQCAHPFNTYTEGQYSIDGNNIRVWVSYSNGTTETLQLHYNPDDDYFDGVRCTAGDECSYSFMAMKMVISSMPKGQRSCLERFFHTTFDNMSGEQIAAAGLTDELWKWRGKSCN</sequence>
<dbReference type="AlphaFoldDB" id="A0A6G9AMS2"/>
<keyword evidence="1" id="KW-0812">Transmembrane</keyword>
<proteinExistence type="predicted"/>
<accession>A0A6G9AMS2</accession>
<organism evidence="2 3">
    <name type="scientific">Spirosoma aureum</name>
    <dbReference type="NCBI Taxonomy" id="2692134"/>
    <lineage>
        <taxon>Bacteria</taxon>
        <taxon>Pseudomonadati</taxon>
        <taxon>Bacteroidota</taxon>
        <taxon>Cytophagia</taxon>
        <taxon>Cytophagales</taxon>
        <taxon>Cytophagaceae</taxon>
        <taxon>Spirosoma</taxon>
    </lineage>
</organism>
<dbReference type="EMBL" id="CP050063">
    <property type="protein sequence ID" value="QIP13792.1"/>
    <property type="molecule type" value="Genomic_DNA"/>
</dbReference>
<dbReference type="RefSeq" id="WP_167209201.1">
    <property type="nucleotide sequence ID" value="NZ_CP050063.1"/>
</dbReference>
<dbReference type="KEGG" id="spib:G8759_14815"/>
<name>A0A6G9AMS2_9BACT</name>
<evidence type="ECO:0000313" key="2">
    <source>
        <dbReference type="EMBL" id="QIP13792.1"/>
    </source>
</evidence>
<gene>
    <name evidence="2" type="ORF">G8759_14815</name>
</gene>
<protein>
    <submittedName>
        <fullName evidence="2">Uncharacterized protein</fullName>
    </submittedName>
</protein>
<keyword evidence="1" id="KW-0472">Membrane</keyword>
<feature type="transmembrane region" description="Helical" evidence="1">
    <location>
        <begin position="18"/>
        <end position="35"/>
    </location>
</feature>
<evidence type="ECO:0000313" key="3">
    <source>
        <dbReference type="Proteomes" id="UP000501802"/>
    </source>
</evidence>
<reference evidence="2 3" key="1">
    <citation type="submission" date="2020-03" db="EMBL/GenBank/DDBJ databases">
        <authorList>
            <person name="Kim M.K."/>
        </authorList>
    </citation>
    <scope>NUCLEOTIDE SEQUENCE [LARGE SCALE GENOMIC DNA]</scope>
    <source>
        <strain evidence="2 3">BT328</strain>
    </source>
</reference>
<dbReference type="Proteomes" id="UP000501802">
    <property type="component" value="Chromosome"/>
</dbReference>
<keyword evidence="3" id="KW-1185">Reference proteome</keyword>